<comment type="caution">
    <text evidence="1">The sequence shown here is derived from an EMBL/GenBank/DDBJ whole genome shotgun (WGS) entry which is preliminary data.</text>
</comment>
<reference evidence="1" key="2">
    <citation type="journal article" date="2021" name="PeerJ">
        <title>Extensive microbial diversity within the chicken gut microbiome revealed by metagenomics and culture.</title>
        <authorList>
            <person name="Gilroy R."/>
            <person name="Ravi A."/>
            <person name="Getino M."/>
            <person name="Pursley I."/>
            <person name="Horton D.L."/>
            <person name="Alikhan N.F."/>
            <person name="Baker D."/>
            <person name="Gharbi K."/>
            <person name="Hall N."/>
            <person name="Watson M."/>
            <person name="Adriaenssens E.M."/>
            <person name="Foster-Nyarko E."/>
            <person name="Jarju S."/>
            <person name="Secka A."/>
            <person name="Antonio M."/>
            <person name="Oren A."/>
            <person name="Chaudhuri R.R."/>
            <person name="La Ragione R."/>
            <person name="Hildebrand F."/>
            <person name="Pallen M.J."/>
        </authorList>
    </citation>
    <scope>NUCLEOTIDE SEQUENCE</scope>
    <source>
        <strain evidence="1">ChiHjej12B11-29160</strain>
    </source>
</reference>
<dbReference type="AlphaFoldDB" id="A0A9D1HZ91"/>
<evidence type="ECO:0000313" key="1">
    <source>
        <dbReference type="EMBL" id="HIU24303.1"/>
    </source>
</evidence>
<protein>
    <recommendedName>
        <fullName evidence="3">HEAT repeat domain-containing protein</fullName>
    </recommendedName>
</protein>
<dbReference type="InterPro" id="IPR011989">
    <property type="entry name" value="ARM-like"/>
</dbReference>
<reference evidence="1" key="1">
    <citation type="submission" date="2020-10" db="EMBL/GenBank/DDBJ databases">
        <authorList>
            <person name="Gilroy R."/>
        </authorList>
    </citation>
    <scope>NUCLEOTIDE SEQUENCE</scope>
    <source>
        <strain evidence="1">ChiHjej12B11-29160</strain>
    </source>
</reference>
<dbReference type="SUPFAM" id="SSF48371">
    <property type="entry name" value="ARM repeat"/>
    <property type="match status" value="1"/>
</dbReference>
<dbReference type="Gene3D" id="1.25.10.10">
    <property type="entry name" value="Leucine-rich Repeat Variant"/>
    <property type="match status" value="1"/>
</dbReference>
<evidence type="ECO:0008006" key="3">
    <source>
        <dbReference type="Google" id="ProtNLM"/>
    </source>
</evidence>
<dbReference type="InterPro" id="IPR016024">
    <property type="entry name" value="ARM-type_fold"/>
</dbReference>
<dbReference type="EMBL" id="DVMQ01000016">
    <property type="protein sequence ID" value="HIU24303.1"/>
    <property type="molecule type" value="Genomic_DNA"/>
</dbReference>
<sequence>MAGGLSKVKVEALVEALSGSRRRVRQEAAHELAIIAREDHSVVEPYATELVDALYRPEAQTRWEVLDTLTELVEVAPGKVAPAAEEAEASLFDEDSSTVRLAAFRFLAKLGARSPERSEEVWPLLDEAIQCYHGDPEYRDMLQSLYEFASGNISDSVSKAVADRVSFDAKSSRGYIQTRSNDIIEAIKAKNSVK</sequence>
<evidence type="ECO:0000313" key="2">
    <source>
        <dbReference type="Proteomes" id="UP000824078"/>
    </source>
</evidence>
<proteinExistence type="predicted"/>
<name>A0A9D1HZ91_9ACTN</name>
<gene>
    <name evidence="1" type="ORF">IAD17_05225</name>
</gene>
<dbReference type="Proteomes" id="UP000824078">
    <property type="component" value="Unassembled WGS sequence"/>
</dbReference>
<accession>A0A9D1HZ91</accession>
<organism evidence="1 2">
    <name type="scientific">Candidatus Coprovicinus avistercoris</name>
    <dbReference type="NCBI Taxonomy" id="2840754"/>
    <lineage>
        <taxon>Bacteria</taxon>
        <taxon>Bacillati</taxon>
        <taxon>Actinomycetota</taxon>
        <taxon>Coriobacteriia</taxon>
        <taxon>Coriobacteriales</taxon>
        <taxon>Coriobacteriaceae</taxon>
        <taxon>Coriobacteriaceae incertae sedis</taxon>
        <taxon>Candidatus Coprovicinus</taxon>
    </lineage>
</organism>